<dbReference type="SUPFAM" id="SSF54909">
    <property type="entry name" value="Dimeric alpha+beta barrel"/>
    <property type="match status" value="1"/>
</dbReference>
<feature type="domain" description="DUF3291" evidence="1">
    <location>
        <begin position="6"/>
        <end position="143"/>
    </location>
</feature>
<gene>
    <name evidence="2" type="ORF">EFW17_12655</name>
</gene>
<comment type="caution">
    <text evidence="2">The sequence shown here is derived from an EMBL/GenBank/DDBJ whole genome shotgun (WGS) entry which is preliminary data.</text>
</comment>
<reference evidence="2 3" key="1">
    <citation type="submission" date="2018-11" db="EMBL/GenBank/DDBJ databases">
        <title>The genome draft of YIM 96095.</title>
        <authorList>
            <person name="Tang S.-K."/>
            <person name="Chunyu W.-X."/>
            <person name="Feng Y.-Z."/>
        </authorList>
    </citation>
    <scope>NUCLEOTIDE SEQUENCE [LARGE SCALE GENOMIC DNA]</scope>
    <source>
        <strain evidence="2 3">YIM 96095</strain>
    </source>
</reference>
<dbReference type="InterPro" id="IPR011008">
    <property type="entry name" value="Dimeric_a/b-barrel"/>
</dbReference>
<proteinExistence type="predicted"/>
<name>A0A3N0E986_9ACTN</name>
<dbReference type="Proteomes" id="UP000269198">
    <property type="component" value="Unassembled WGS sequence"/>
</dbReference>
<dbReference type="InterPro" id="IPR021708">
    <property type="entry name" value="DUF3291"/>
</dbReference>
<protein>
    <submittedName>
        <fullName evidence="2">DUF3291 domain-containing protein</fullName>
    </submittedName>
</protein>
<evidence type="ECO:0000313" key="2">
    <source>
        <dbReference type="EMBL" id="RNL84396.1"/>
    </source>
</evidence>
<dbReference type="RefSeq" id="WP_123201566.1">
    <property type="nucleotide sequence ID" value="NZ_RJMB01000011.1"/>
</dbReference>
<dbReference type="Pfam" id="PF11695">
    <property type="entry name" value="DUF3291"/>
    <property type="match status" value="1"/>
</dbReference>
<dbReference type="EMBL" id="RJMB01000011">
    <property type="protein sequence ID" value="RNL84396.1"/>
    <property type="molecule type" value="Genomic_DNA"/>
</dbReference>
<evidence type="ECO:0000313" key="3">
    <source>
        <dbReference type="Proteomes" id="UP000269198"/>
    </source>
</evidence>
<dbReference type="AlphaFoldDB" id="A0A3N0E986"/>
<dbReference type="OrthoDB" id="2376237at2"/>
<keyword evidence="3" id="KW-1185">Reference proteome</keyword>
<accession>A0A3N0E986</accession>
<organism evidence="2 3">
    <name type="scientific">Halostreptopolyspora alba</name>
    <dbReference type="NCBI Taxonomy" id="2487137"/>
    <lineage>
        <taxon>Bacteria</taxon>
        <taxon>Bacillati</taxon>
        <taxon>Actinomycetota</taxon>
        <taxon>Actinomycetes</taxon>
        <taxon>Streptosporangiales</taxon>
        <taxon>Nocardiopsidaceae</taxon>
        <taxon>Halostreptopolyspora</taxon>
    </lineage>
</organism>
<sequence length="160" mass="18412">MTEHHLAQLNVAIPNHPMDDPRMAGFTEMLDPINALADSSPGFVWRFRSEGSNDATTERPFGPDLLINLSVWESLEALWNFTYRSEHLDLLRRRREWFQHMEEVHTVLWWLPATRLPSLDEAGERLAHLRAHGPTAHAFTFRTSFAPPSHGTTRPSPIRP</sequence>
<evidence type="ECO:0000259" key="1">
    <source>
        <dbReference type="Pfam" id="PF11695"/>
    </source>
</evidence>